<dbReference type="Gene3D" id="3.30.470.20">
    <property type="entry name" value="ATP-grasp fold, B domain"/>
    <property type="match status" value="1"/>
</dbReference>
<dbReference type="PROSITE" id="PS50975">
    <property type="entry name" value="ATP_GRASP"/>
    <property type="match status" value="1"/>
</dbReference>
<dbReference type="GO" id="GO:0046872">
    <property type="term" value="F:metal ion binding"/>
    <property type="evidence" value="ECO:0007669"/>
    <property type="project" value="InterPro"/>
</dbReference>
<proteinExistence type="predicted"/>
<dbReference type="GO" id="GO:0005524">
    <property type="term" value="F:ATP binding"/>
    <property type="evidence" value="ECO:0007669"/>
    <property type="project" value="UniProtKB-UniRule"/>
</dbReference>
<dbReference type="RefSeq" id="WP_181552142.1">
    <property type="nucleotide sequence ID" value="NZ_JACDUS010000010.1"/>
</dbReference>
<evidence type="ECO:0000256" key="5">
    <source>
        <dbReference type="SAM" id="MobiDB-lite"/>
    </source>
</evidence>
<dbReference type="PANTHER" id="PTHR43585">
    <property type="entry name" value="FUMIPYRROLE BIOSYNTHESIS PROTEIN C"/>
    <property type="match status" value="1"/>
</dbReference>
<keyword evidence="3 4" id="KW-0067">ATP-binding</keyword>
<evidence type="ECO:0000313" key="7">
    <source>
        <dbReference type="EMBL" id="MBA2882509.1"/>
    </source>
</evidence>
<reference evidence="7 8" key="1">
    <citation type="submission" date="2020-07" db="EMBL/GenBank/DDBJ databases">
        <title>Genomic Encyclopedia of Type Strains, Phase IV (KMG-IV): sequencing the most valuable type-strain genomes for metagenomic binning, comparative biology and taxonomic classification.</title>
        <authorList>
            <person name="Goeker M."/>
        </authorList>
    </citation>
    <scope>NUCLEOTIDE SEQUENCE [LARGE SCALE GENOMIC DNA]</scope>
    <source>
        <strain evidence="7 8">DSM 17721</strain>
    </source>
</reference>
<dbReference type="PANTHER" id="PTHR43585:SF2">
    <property type="entry name" value="ATP-GRASP ENZYME FSQD"/>
    <property type="match status" value="1"/>
</dbReference>
<name>A0A7W0CB50_9BACT</name>
<feature type="domain" description="ATP-grasp" evidence="6">
    <location>
        <begin position="96"/>
        <end position="314"/>
    </location>
</feature>
<evidence type="ECO:0000256" key="1">
    <source>
        <dbReference type="ARBA" id="ARBA00022598"/>
    </source>
</evidence>
<dbReference type="Pfam" id="PF13535">
    <property type="entry name" value="ATP-grasp_4"/>
    <property type="match status" value="1"/>
</dbReference>
<accession>A0A7W0CB50</accession>
<gene>
    <name evidence="7" type="ORF">HNR65_002861</name>
</gene>
<protein>
    <recommendedName>
        <fullName evidence="6">ATP-grasp domain-containing protein</fullName>
    </recommendedName>
</protein>
<keyword evidence="2 4" id="KW-0547">Nucleotide-binding</keyword>
<dbReference type="InterPro" id="IPR011761">
    <property type="entry name" value="ATP-grasp"/>
</dbReference>
<evidence type="ECO:0000259" key="6">
    <source>
        <dbReference type="PROSITE" id="PS50975"/>
    </source>
</evidence>
<sequence length="451" mass="51582">MKKILFLCDASDIDMVEQSFARQNRYDLTIETSEKILQFGVRPYLEQTIERIRNNPEMYDGIVGTHDSSAVFAAIIAQETGHRFAPVNAVINTQNKYLFRRIQRDILPEFTPAYALALDYLRKPSRLSFPFFIKPVRANISFGTHIVEQTGELEYHMARESFDIARFNQYYLNALAIDPAYHNALNVATCNNFLCEELVSGTQVTMDGYVFEGEVTFFGITRAVYHPNTNSFFYHAFPHRFDPALQDKIETALKKLIPALGIDNSFFNVELRADEEKQRFGIIEINSRIAFQFAKTIKSVTGTDPLHMLCDVATGQRPDPIKTRTMTHGACFNFELHLFHDARILQTPTQSAFEEIRLKYPEVSIRNLIHGNAHLSDFKHNPESYRYAVVDVPGDSHEQIMEKYYQVVSMLGYRFSKAPEDGKVSCIMAESPPHRTYGGSREVASQPVPED</sequence>
<dbReference type="AlphaFoldDB" id="A0A7W0CB50"/>
<dbReference type="Proteomes" id="UP000525298">
    <property type="component" value="Unassembled WGS sequence"/>
</dbReference>
<evidence type="ECO:0000256" key="4">
    <source>
        <dbReference type="PROSITE-ProRule" id="PRU00409"/>
    </source>
</evidence>
<evidence type="ECO:0000256" key="2">
    <source>
        <dbReference type="ARBA" id="ARBA00022741"/>
    </source>
</evidence>
<dbReference type="SUPFAM" id="SSF56059">
    <property type="entry name" value="Glutathione synthetase ATP-binding domain-like"/>
    <property type="match status" value="1"/>
</dbReference>
<dbReference type="GO" id="GO:0016874">
    <property type="term" value="F:ligase activity"/>
    <property type="evidence" value="ECO:0007669"/>
    <property type="project" value="UniProtKB-KW"/>
</dbReference>
<evidence type="ECO:0000256" key="3">
    <source>
        <dbReference type="ARBA" id="ARBA00022840"/>
    </source>
</evidence>
<evidence type="ECO:0000313" key="8">
    <source>
        <dbReference type="Proteomes" id="UP000525298"/>
    </source>
</evidence>
<keyword evidence="8" id="KW-1185">Reference proteome</keyword>
<dbReference type="InterPro" id="IPR052032">
    <property type="entry name" value="ATP-dep_AA_Ligase"/>
</dbReference>
<comment type="caution">
    <text evidence="7">The sequence shown here is derived from an EMBL/GenBank/DDBJ whole genome shotgun (WGS) entry which is preliminary data.</text>
</comment>
<keyword evidence="1" id="KW-0436">Ligase</keyword>
<organism evidence="7 8">
    <name type="scientific">Desulfosalsimonas propionicica</name>
    <dbReference type="NCBI Taxonomy" id="332175"/>
    <lineage>
        <taxon>Bacteria</taxon>
        <taxon>Pseudomonadati</taxon>
        <taxon>Thermodesulfobacteriota</taxon>
        <taxon>Desulfobacteria</taxon>
        <taxon>Desulfobacterales</taxon>
        <taxon>Desulfosalsimonadaceae</taxon>
        <taxon>Desulfosalsimonas</taxon>
    </lineage>
</organism>
<dbReference type="EMBL" id="JACDUS010000010">
    <property type="protein sequence ID" value="MBA2882509.1"/>
    <property type="molecule type" value="Genomic_DNA"/>
</dbReference>
<feature type="region of interest" description="Disordered" evidence="5">
    <location>
        <begin position="431"/>
        <end position="451"/>
    </location>
</feature>